<accession>A0A7J7KPV8</accession>
<evidence type="ECO:0000256" key="1">
    <source>
        <dbReference type="ARBA" id="ARBA00008384"/>
    </source>
</evidence>
<evidence type="ECO:0000313" key="6">
    <source>
        <dbReference type="EMBL" id="KAF6040224.1"/>
    </source>
</evidence>
<organism evidence="6 7">
    <name type="scientific">Bugula neritina</name>
    <name type="common">Brown bryozoan</name>
    <name type="synonym">Sertularia neritina</name>
    <dbReference type="NCBI Taxonomy" id="10212"/>
    <lineage>
        <taxon>Eukaryota</taxon>
        <taxon>Metazoa</taxon>
        <taxon>Spiralia</taxon>
        <taxon>Lophotrochozoa</taxon>
        <taxon>Bryozoa</taxon>
        <taxon>Gymnolaemata</taxon>
        <taxon>Cheilostomatida</taxon>
        <taxon>Flustrina</taxon>
        <taxon>Buguloidea</taxon>
        <taxon>Bugulidae</taxon>
        <taxon>Bugula</taxon>
    </lineage>
</organism>
<comment type="caution">
    <text evidence="6">The sequence shown here is derived from an EMBL/GenBank/DDBJ whole genome shotgun (WGS) entry which is preliminary data.</text>
</comment>
<dbReference type="GO" id="GO:0002244">
    <property type="term" value="P:hematopoietic progenitor cell differentiation"/>
    <property type="evidence" value="ECO:0007669"/>
    <property type="project" value="TreeGrafter"/>
</dbReference>
<evidence type="ECO:0000313" key="7">
    <source>
        <dbReference type="Proteomes" id="UP000593567"/>
    </source>
</evidence>
<dbReference type="PANTHER" id="PTHR22895:SF0">
    <property type="entry name" value="ARMADILLO REPEAT-CONTAINING PROTEIN 6"/>
    <property type="match status" value="1"/>
</dbReference>
<dbReference type="AlphaFoldDB" id="A0A7J7KPV8"/>
<dbReference type="InterPro" id="IPR011989">
    <property type="entry name" value="ARM-like"/>
</dbReference>
<sequence length="496" mass="54594">MSLPGKRIVQSTFDEVVRENIEDLELEPQEAVADAIEQFKAQGIELNNIVTDLEITDDGSSWHPVVKFAEKLCSHDKENFDSAAIKALLDKIQTECDKSLAHRVLAAKSTPLFATLIAFAKSASGNADLSVTVLQTLSSFINGQPDLVTADAMKLFLEISESESPLLCLYAVRLIKLSCVMHEENRQTFVASGLVPQLASILTAHKDNCDIIKEVCQAFRSLTLDDDPRVPFCKAHDHAKMIVLEAEALELLLDIAKSYDDDVVLAEIFATLGKLAVRNEFCQRIVDLGGLDLMLRVLHNNVKNKVIVTNIIGVLKVIAGNDDVKVAVTKSDAPGIIVEAMDHHQQSEALCANSCACLATISLRNPHNVKRIMECHGHTAVLQCMKVHPNSTKVQKQACLAIRNLIARARENCDAILALGAEELVNQAMYVPECRDEAKAALRDLGCKVELTERWKGRKAKYLNATSQEYNRILCGQVGRLGECQVIGLALLVYQY</sequence>
<comment type="function">
    <text evidence="4">May play a role in the regulation of cytokinesis. May play a role in signaling by stimulating protein glycosylation. Induces neuritogenesis by activating the Ras-MAP kinase pathway and is necessary for the survival of cerebellar neurons. Does not appear to play a major role in ciliogenesis.</text>
</comment>
<dbReference type="SMART" id="SM00185">
    <property type="entry name" value="ARM"/>
    <property type="match status" value="5"/>
</dbReference>
<dbReference type="PANTHER" id="PTHR22895">
    <property type="entry name" value="ARMADILLO REPEAT-CONTAINING PROTEIN 6"/>
    <property type="match status" value="1"/>
</dbReference>
<evidence type="ECO:0000256" key="2">
    <source>
        <dbReference type="ARBA" id="ARBA00018804"/>
    </source>
</evidence>
<dbReference type="OrthoDB" id="449062at2759"/>
<dbReference type="InterPro" id="IPR016024">
    <property type="entry name" value="ARM-type_fold"/>
</dbReference>
<gene>
    <name evidence="6" type="ORF">EB796_001438</name>
</gene>
<dbReference type="Gene3D" id="1.25.10.10">
    <property type="entry name" value="Leucine-rich Repeat Variant"/>
    <property type="match status" value="1"/>
</dbReference>
<dbReference type="InterPro" id="IPR000225">
    <property type="entry name" value="Armadillo"/>
</dbReference>
<dbReference type="Pfam" id="PF09759">
    <property type="entry name" value="Atx10homo_assoc"/>
    <property type="match status" value="1"/>
</dbReference>
<dbReference type="EMBL" id="VXIV02000164">
    <property type="protein sequence ID" value="KAF6040224.1"/>
    <property type="molecule type" value="Genomic_DNA"/>
</dbReference>
<protein>
    <recommendedName>
        <fullName evidence="2">Ataxin-10</fullName>
    </recommendedName>
</protein>
<dbReference type="InterPro" id="IPR019156">
    <property type="entry name" value="Ataxin-10_domain"/>
</dbReference>
<comment type="similarity">
    <text evidence="1">Belongs to the ataxin-10 family.</text>
</comment>
<dbReference type="SUPFAM" id="SSF48371">
    <property type="entry name" value="ARM repeat"/>
    <property type="match status" value="1"/>
</dbReference>
<keyword evidence="3" id="KW-0677">Repeat</keyword>
<evidence type="ECO:0000259" key="5">
    <source>
        <dbReference type="Pfam" id="PF09759"/>
    </source>
</evidence>
<evidence type="ECO:0000256" key="4">
    <source>
        <dbReference type="ARBA" id="ARBA00045173"/>
    </source>
</evidence>
<keyword evidence="7" id="KW-1185">Reference proteome</keyword>
<evidence type="ECO:0000256" key="3">
    <source>
        <dbReference type="ARBA" id="ARBA00022737"/>
    </source>
</evidence>
<dbReference type="Proteomes" id="UP000593567">
    <property type="component" value="Unassembled WGS sequence"/>
</dbReference>
<feature type="domain" description="Ataxin-10" evidence="5">
    <location>
        <begin position="356"/>
        <end position="427"/>
    </location>
</feature>
<reference evidence="6" key="1">
    <citation type="submission" date="2020-06" db="EMBL/GenBank/DDBJ databases">
        <title>Draft genome of Bugula neritina, a colonial animal packing powerful symbionts and potential medicines.</title>
        <authorList>
            <person name="Rayko M."/>
        </authorList>
    </citation>
    <scope>NUCLEOTIDE SEQUENCE [LARGE SCALE GENOMIC DNA]</scope>
    <source>
        <strain evidence="6">Kwan_BN1</strain>
    </source>
</reference>
<name>A0A7J7KPV8_BUGNE</name>
<proteinExistence type="inferred from homology"/>